<feature type="domain" description="C2H2-type" evidence="8">
    <location>
        <begin position="967"/>
        <end position="995"/>
    </location>
</feature>
<keyword evidence="6" id="KW-0539">Nucleus</keyword>
<evidence type="ECO:0000256" key="4">
    <source>
        <dbReference type="ARBA" id="ARBA00022771"/>
    </source>
</evidence>
<keyword evidence="2" id="KW-0479">Metal-binding</keyword>
<reference evidence="10" key="1">
    <citation type="submission" date="2025-08" db="UniProtKB">
        <authorList>
            <consortium name="RefSeq"/>
        </authorList>
    </citation>
    <scope>IDENTIFICATION</scope>
</reference>
<evidence type="ECO:0000313" key="9">
    <source>
        <dbReference type="Proteomes" id="UP000504630"/>
    </source>
</evidence>
<feature type="domain" description="C2H2-type" evidence="8">
    <location>
        <begin position="167"/>
        <end position="194"/>
    </location>
</feature>
<dbReference type="Gene3D" id="3.30.160.60">
    <property type="entry name" value="Classic Zinc Finger"/>
    <property type="match status" value="13"/>
</dbReference>
<keyword evidence="4 7" id="KW-0863">Zinc-finger</keyword>
<evidence type="ECO:0000256" key="1">
    <source>
        <dbReference type="ARBA" id="ARBA00004123"/>
    </source>
</evidence>
<dbReference type="AlphaFoldDB" id="A0A6J2S226"/>
<dbReference type="GeneID" id="115026981"/>
<keyword evidence="3" id="KW-0677">Repeat</keyword>
<dbReference type="PROSITE" id="PS00028">
    <property type="entry name" value="ZINC_FINGER_C2H2_1"/>
    <property type="match status" value="11"/>
</dbReference>
<dbReference type="RefSeq" id="XP_029315792.1">
    <property type="nucleotide sequence ID" value="XM_029459932.1"/>
</dbReference>
<evidence type="ECO:0000256" key="5">
    <source>
        <dbReference type="ARBA" id="ARBA00022833"/>
    </source>
</evidence>
<feature type="domain" description="C2H2-type" evidence="8">
    <location>
        <begin position="496"/>
        <end position="523"/>
    </location>
</feature>
<name>A0A6J2S226_COTGO</name>
<dbReference type="SUPFAM" id="SSF57667">
    <property type="entry name" value="beta-beta-alpha zinc fingers"/>
    <property type="match status" value="7"/>
</dbReference>
<feature type="domain" description="C2H2-type" evidence="8">
    <location>
        <begin position="758"/>
        <end position="786"/>
    </location>
</feature>
<sequence length="1052" mass="120138">MRQCSVCQKSFPSPYKLRRHYVIHTGQKPFNCTICGRAFSQSDHLKSHLQKLHSTLPTDRLLDGIVSHNQQLNCDKPAAGIYTHGSSNYTSISPTVSSSVASQTTPKREIVTVPCSSETGNPPKYTPHVNDGSVTQSHTSNVLDPIPQEQVDSANVDSSVRHACNGYTCKVCFKSFTSSLHLCLHLPTHDKPKQFEKGRTSGKTFSKLTYWKPHLQSQQLSSGRRKITLRNRCPKCLKTFCSPSKLQRHFLIHTGQKPYSCIVCRKAFTQKVHLKSHLSTANKCSLSLHTERIKQRFCNSRQTVGLQPRPSLQNRPTSHCTPVDSLVELELQCKISVKALQDLDKTDIKLDAVLNPKQSLNTRSQDLSTCHKSDEQEQQYLRYKDVKPFQCMICNESFQLELHLIRHQKIHGNQKELGSPNTVHQLDLNVTVKPETWNGNCSEDNESLSHLITSANATSEHQRMNSLHQCHTCLKGFPSVSKLQRHMMTHTGQRPFGCEMCGKRFRQKTHLRVHCRTHLWSRYHKQRSLYITRPPSCIGVFNTRTAAEAPVQEMLLHKKDFETHTGNDVVSVKHLHQTPSMVIIQNDNRKSDKLLPYISKKNEVVQKRTKPAKSMQNHKCFRCLKCFPSASKLQRHEMVHTGLKPFQCVLCGKGFRQAPHLKTHERTRCERKPSTPVNQQGNIRKLKANSQQQLYPQIVVRIPQQNRSGNTDTTISSSKSNITCKKRKLHTCQICFKSFVFPSKLSRHLVTHSGIMPYKCTLCSKAFTQRGHLKVHEHKCRQGNRVLHYIPGEIENTNHLQDKCIENLSDCTDFNVDATTEQPVPYYTSVDHSSTDGDLSYCSKAIHTEWLEVPEVGLQEESNTSERRQRENCNQATDNYHQATDHYNYSYPSELAFEINNPVQNENMAALSQQYEGSAHNVEVSCQPKGVAAISDSNKLLDYELVSSVVENQMQPDNYWCEPLTVFDCDKCSASFMKENNLQNHICSTDVQPKMTESAQKSRCDICFKHFVSVSKLKRHYLVHTGQRPFRCDICGKMFKQSAHVRTHRRTH</sequence>
<organism evidence="9 10">
    <name type="scientific">Cottoperca gobio</name>
    <name type="common">Frogmouth</name>
    <name type="synonym">Aphritis gobio</name>
    <dbReference type="NCBI Taxonomy" id="56716"/>
    <lineage>
        <taxon>Eukaryota</taxon>
        <taxon>Metazoa</taxon>
        <taxon>Chordata</taxon>
        <taxon>Craniata</taxon>
        <taxon>Vertebrata</taxon>
        <taxon>Euteleostomi</taxon>
        <taxon>Actinopterygii</taxon>
        <taxon>Neopterygii</taxon>
        <taxon>Teleostei</taxon>
        <taxon>Neoteleostei</taxon>
        <taxon>Acanthomorphata</taxon>
        <taxon>Eupercaria</taxon>
        <taxon>Perciformes</taxon>
        <taxon>Notothenioidei</taxon>
        <taxon>Bovichtidae</taxon>
        <taxon>Cottoperca</taxon>
    </lineage>
</organism>
<dbReference type="OrthoDB" id="8113227at2759"/>
<protein>
    <submittedName>
        <fullName evidence="10">Zinc finger protein 770</fullName>
    </submittedName>
</protein>
<dbReference type="GO" id="GO:0000981">
    <property type="term" value="F:DNA-binding transcription factor activity, RNA polymerase II-specific"/>
    <property type="evidence" value="ECO:0007669"/>
    <property type="project" value="TreeGrafter"/>
</dbReference>
<feature type="domain" description="C2H2-type" evidence="8">
    <location>
        <begin position="259"/>
        <end position="294"/>
    </location>
</feature>
<dbReference type="Pfam" id="PF00096">
    <property type="entry name" value="zf-C2H2"/>
    <property type="match status" value="7"/>
</dbReference>
<evidence type="ECO:0000256" key="3">
    <source>
        <dbReference type="ARBA" id="ARBA00022737"/>
    </source>
</evidence>
<dbReference type="FunFam" id="3.30.160.60:FF:001049">
    <property type="entry name" value="zinc finger protein 319"/>
    <property type="match status" value="1"/>
</dbReference>
<dbReference type="FunFam" id="3.30.160.60:FF:000446">
    <property type="entry name" value="Zinc finger protein"/>
    <property type="match status" value="2"/>
</dbReference>
<dbReference type="FunFam" id="3.30.160.60:FF:000624">
    <property type="entry name" value="zinc finger protein 697"/>
    <property type="match status" value="3"/>
</dbReference>
<dbReference type="InterPro" id="IPR013087">
    <property type="entry name" value="Znf_C2H2_type"/>
</dbReference>
<feature type="domain" description="C2H2-type" evidence="8">
    <location>
        <begin position="618"/>
        <end position="645"/>
    </location>
</feature>
<dbReference type="PANTHER" id="PTHR24394:SF29">
    <property type="entry name" value="MYONEURIN"/>
    <property type="match status" value="1"/>
</dbReference>
<comment type="subcellular location">
    <subcellularLocation>
        <location evidence="1">Nucleus</location>
    </subcellularLocation>
</comment>
<feature type="domain" description="C2H2-type" evidence="8">
    <location>
        <begin position="1002"/>
        <end position="1029"/>
    </location>
</feature>
<dbReference type="InterPro" id="IPR036236">
    <property type="entry name" value="Znf_C2H2_sf"/>
</dbReference>
<dbReference type="GO" id="GO:0008270">
    <property type="term" value="F:zinc ion binding"/>
    <property type="evidence" value="ECO:0007669"/>
    <property type="project" value="UniProtKB-KW"/>
</dbReference>
<keyword evidence="5" id="KW-0862">Zinc</keyword>
<evidence type="ECO:0000313" key="10">
    <source>
        <dbReference type="RefSeq" id="XP_029315792.1"/>
    </source>
</evidence>
<dbReference type="PANTHER" id="PTHR24394">
    <property type="entry name" value="ZINC FINGER PROTEIN"/>
    <property type="match status" value="1"/>
</dbReference>
<feature type="domain" description="C2H2-type" evidence="8">
    <location>
        <begin position="389"/>
        <end position="416"/>
    </location>
</feature>
<evidence type="ECO:0000259" key="8">
    <source>
        <dbReference type="PROSITE" id="PS50157"/>
    </source>
</evidence>
<feature type="domain" description="C2H2-type" evidence="8">
    <location>
        <begin position="231"/>
        <end position="258"/>
    </location>
</feature>
<feature type="domain" description="C2H2-type" evidence="8">
    <location>
        <begin position="2"/>
        <end position="29"/>
    </location>
</feature>
<dbReference type="SMART" id="SM00355">
    <property type="entry name" value="ZnF_C2H2"/>
    <property type="match status" value="15"/>
</dbReference>
<evidence type="ECO:0000256" key="7">
    <source>
        <dbReference type="PROSITE-ProRule" id="PRU00042"/>
    </source>
</evidence>
<accession>A0A6J2S226</accession>
<feature type="domain" description="C2H2-type" evidence="8">
    <location>
        <begin position="468"/>
        <end position="495"/>
    </location>
</feature>
<dbReference type="KEGG" id="cgob:115026981"/>
<dbReference type="Proteomes" id="UP000504630">
    <property type="component" value="Chromosome 22"/>
</dbReference>
<feature type="domain" description="C2H2-type" evidence="8">
    <location>
        <begin position="646"/>
        <end position="673"/>
    </location>
</feature>
<evidence type="ECO:0000256" key="2">
    <source>
        <dbReference type="ARBA" id="ARBA00022723"/>
    </source>
</evidence>
<gene>
    <name evidence="10" type="primary">LOC115026981</name>
</gene>
<evidence type="ECO:0000256" key="6">
    <source>
        <dbReference type="ARBA" id="ARBA00023242"/>
    </source>
</evidence>
<keyword evidence="9" id="KW-1185">Reference proteome</keyword>
<feature type="domain" description="C2H2-type" evidence="8">
    <location>
        <begin position="1030"/>
        <end position="1052"/>
    </location>
</feature>
<dbReference type="InParanoid" id="A0A6J2S226"/>
<dbReference type="GO" id="GO:0005634">
    <property type="term" value="C:nucleus"/>
    <property type="evidence" value="ECO:0007669"/>
    <property type="project" value="UniProtKB-SubCell"/>
</dbReference>
<proteinExistence type="predicted"/>
<dbReference type="PROSITE" id="PS50157">
    <property type="entry name" value="ZINC_FINGER_C2H2_2"/>
    <property type="match status" value="15"/>
</dbReference>
<feature type="domain" description="C2H2-type" evidence="8">
    <location>
        <begin position="730"/>
        <end position="757"/>
    </location>
</feature>
<feature type="domain" description="C2H2-type" evidence="8">
    <location>
        <begin position="30"/>
        <end position="58"/>
    </location>
</feature>